<proteinExistence type="predicted"/>
<dbReference type="Proteomes" id="UP000306223">
    <property type="component" value="Unassembled WGS sequence"/>
</dbReference>
<dbReference type="InterPro" id="IPR011048">
    <property type="entry name" value="Haem_d1_sf"/>
</dbReference>
<dbReference type="NCBIfam" id="TIGR02276">
    <property type="entry name" value="beta_rpt_yvtn"/>
    <property type="match status" value="1"/>
</dbReference>
<dbReference type="RefSeq" id="WP_136854991.1">
    <property type="nucleotide sequence ID" value="NZ_SUNH01000003.1"/>
</dbReference>
<dbReference type="InterPro" id="IPR015943">
    <property type="entry name" value="WD40/YVTN_repeat-like_dom_sf"/>
</dbReference>
<dbReference type="EMBL" id="SUNH01000003">
    <property type="protein sequence ID" value="TJZ87387.1"/>
    <property type="molecule type" value="Genomic_DNA"/>
</dbReference>
<keyword evidence="3" id="KW-1185">Reference proteome</keyword>
<dbReference type="PANTHER" id="PTHR47197:SF3">
    <property type="entry name" value="DIHYDRO-HEME D1 DEHYDROGENASE"/>
    <property type="match status" value="1"/>
</dbReference>
<dbReference type="Gene3D" id="2.130.10.10">
    <property type="entry name" value="YVTN repeat-like/Quinoprotein amine dehydrogenase"/>
    <property type="match status" value="2"/>
</dbReference>
<dbReference type="InterPro" id="IPR011964">
    <property type="entry name" value="YVTN_b-propeller_repeat"/>
</dbReference>
<dbReference type="OrthoDB" id="195736at2"/>
<gene>
    <name evidence="2" type="ORF">FA740_01410</name>
</gene>
<name>A0A4U0QYQ8_9RHOB</name>
<feature type="chain" id="PRO_5020373240" evidence="1">
    <location>
        <begin position="17"/>
        <end position="308"/>
    </location>
</feature>
<dbReference type="SUPFAM" id="SSF51004">
    <property type="entry name" value="C-terminal (heme d1) domain of cytochrome cd1-nitrite reductase"/>
    <property type="match status" value="1"/>
</dbReference>
<keyword evidence="1" id="KW-0732">Signal</keyword>
<feature type="signal peptide" evidence="1">
    <location>
        <begin position="1"/>
        <end position="16"/>
    </location>
</feature>
<dbReference type="PANTHER" id="PTHR47197">
    <property type="entry name" value="PROTEIN NIRF"/>
    <property type="match status" value="1"/>
</dbReference>
<sequence length="308" mass="31342">MLRALLLVLMGSPVMAGDLAFVTSQNGNAVTVVDLGRGEILAQADIPGAPAPVAYDPATGRAYVIAADTGRLHVLDEAARPLNHVDLGAGAFGLAVGDGAVFVTHWYDARLTRLDASLQPVWAVPTGAAPAGVAVSADGLLVATADRDADAVSIFDAASGARLHRVATAGAHPFGITFHGGRLFTADVQGDLVSVIDPVAGRLVGQVPTGSHPYAVGFAAGRGFVTDQYDGTVTVFDAATLAVLATVPIGDYPEGIAPLPDGSGVAVANWDSDSLVVLDALTLEVTHRIAMPPGPRAFGSFTGRQGPR</sequence>
<comment type="caution">
    <text evidence="2">The sequence shown here is derived from an EMBL/GenBank/DDBJ whole genome shotgun (WGS) entry which is preliminary data.</text>
</comment>
<dbReference type="InterPro" id="IPR051200">
    <property type="entry name" value="Host-pathogen_enzymatic-act"/>
</dbReference>
<reference evidence="2 3" key="1">
    <citation type="submission" date="2019-04" db="EMBL/GenBank/DDBJ databases">
        <authorList>
            <person name="Li J."/>
        </authorList>
    </citation>
    <scope>NUCLEOTIDE SEQUENCE [LARGE SCALE GENOMIC DNA]</scope>
    <source>
        <strain evidence="2 3">CCTCC AB2016182</strain>
    </source>
</reference>
<evidence type="ECO:0000256" key="1">
    <source>
        <dbReference type="SAM" id="SignalP"/>
    </source>
</evidence>
<evidence type="ECO:0000313" key="3">
    <source>
        <dbReference type="Proteomes" id="UP000306223"/>
    </source>
</evidence>
<protein>
    <submittedName>
        <fullName evidence="2">YncE family protein</fullName>
    </submittedName>
</protein>
<dbReference type="AlphaFoldDB" id="A0A4U0QYQ8"/>
<evidence type="ECO:0000313" key="2">
    <source>
        <dbReference type="EMBL" id="TJZ87387.1"/>
    </source>
</evidence>
<organism evidence="2 3">
    <name type="scientific">Paracoccus hibiscisoli</name>
    <dbReference type="NCBI Taxonomy" id="2023261"/>
    <lineage>
        <taxon>Bacteria</taxon>
        <taxon>Pseudomonadati</taxon>
        <taxon>Pseudomonadota</taxon>
        <taxon>Alphaproteobacteria</taxon>
        <taxon>Rhodobacterales</taxon>
        <taxon>Paracoccaceae</taxon>
        <taxon>Paracoccus</taxon>
    </lineage>
</organism>
<accession>A0A4U0QYQ8</accession>